<name>A0A2P8DLL1_9ACTN</name>
<dbReference type="EMBL" id="PYGA01000006">
    <property type="protein sequence ID" value="PSK98051.1"/>
    <property type="molecule type" value="Genomic_DNA"/>
</dbReference>
<keyword evidence="2" id="KW-1185">Reference proteome</keyword>
<dbReference type="NCBIfam" id="NF035938">
    <property type="entry name" value="EboA_domain"/>
    <property type="match status" value="1"/>
</dbReference>
<gene>
    <name evidence="1" type="ORF">CLV63_10699</name>
</gene>
<accession>A0A2P8DLL1</accession>
<dbReference type="AlphaFoldDB" id="A0A2P8DLL1"/>
<dbReference type="RefSeq" id="WP_106582792.1">
    <property type="nucleotide sequence ID" value="NZ_PYGA01000006.1"/>
</dbReference>
<dbReference type="OrthoDB" id="4328496at2"/>
<dbReference type="Proteomes" id="UP000240542">
    <property type="component" value="Unassembled WGS sequence"/>
</dbReference>
<evidence type="ECO:0008006" key="3">
    <source>
        <dbReference type="Google" id="ProtNLM"/>
    </source>
</evidence>
<evidence type="ECO:0000313" key="1">
    <source>
        <dbReference type="EMBL" id="PSK98051.1"/>
    </source>
</evidence>
<comment type="caution">
    <text evidence="1">The sequence shown here is derived from an EMBL/GenBank/DDBJ whole genome shotgun (WGS) entry which is preliminary data.</text>
</comment>
<evidence type="ECO:0000313" key="2">
    <source>
        <dbReference type="Proteomes" id="UP000240542"/>
    </source>
</evidence>
<dbReference type="InterPro" id="IPR047715">
    <property type="entry name" value="EboA_dom"/>
</dbReference>
<organism evidence="1 2">
    <name type="scientific">Murinocardiopsis flavida</name>
    <dbReference type="NCBI Taxonomy" id="645275"/>
    <lineage>
        <taxon>Bacteria</taxon>
        <taxon>Bacillati</taxon>
        <taxon>Actinomycetota</taxon>
        <taxon>Actinomycetes</taxon>
        <taxon>Streptosporangiales</taxon>
        <taxon>Nocardiopsidaceae</taxon>
        <taxon>Murinocardiopsis</taxon>
    </lineage>
</organism>
<sequence>MTGAALDGALTPAGRDWLDAALARIAAAPDAIDALFPAAARHCGRAALPGGGTVDEHARLRLLRALPRDGLAARTTALYRHGDAAEKRAVLRALPALADDLGDAGTDLVLDALRGNDTRLIAAALNPYAAHRLGDRDYRHAILKALFSGLDPGPDAGLDRRYDAELARMVTDFARERVAAGRDVPGAALRLLARADAPPAWLAAELAAADPHRRDAARRARDALDRSR</sequence>
<reference evidence="1 2" key="1">
    <citation type="submission" date="2018-03" db="EMBL/GenBank/DDBJ databases">
        <title>Genomic Encyclopedia of Archaeal and Bacterial Type Strains, Phase II (KMG-II): from individual species to whole genera.</title>
        <authorList>
            <person name="Goeker M."/>
        </authorList>
    </citation>
    <scope>NUCLEOTIDE SEQUENCE [LARGE SCALE GENOMIC DNA]</scope>
    <source>
        <strain evidence="1 2">DSM 45312</strain>
    </source>
</reference>
<proteinExistence type="predicted"/>
<protein>
    <recommendedName>
        <fullName evidence="3">HEAT repeat protein</fullName>
    </recommendedName>
</protein>